<protein>
    <submittedName>
        <fullName evidence="1">Uncharacterized protein</fullName>
    </submittedName>
</protein>
<reference evidence="1" key="1">
    <citation type="submission" date="2019-02" db="EMBL/GenBank/DDBJ databases">
        <authorList>
            <person name="Gruber-Vodicka R. H."/>
            <person name="Seah K. B. B."/>
        </authorList>
    </citation>
    <scope>NUCLEOTIDE SEQUENCE</scope>
    <source>
        <strain evidence="1">BECK_M6</strain>
    </source>
</reference>
<organism evidence="1">
    <name type="scientific">Candidatus Kentrum sp. LFY</name>
    <dbReference type="NCBI Taxonomy" id="2126342"/>
    <lineage>
        <taxon>Bacteria</taxon>
        <taxon>Pseudomonadati</taxon>
        <taxon>Pseudomonadota</taxon>
        <taxon>Gammaproteobacteria</taxon>
        <taxon>Candidatus Kentrum</taxon>
    </lineage>
</organism>
<dbReference type="AlphaFoldDB" id="A0A450VAY0"/>
<dbReference type="EMBL" id="CAADFH010000168">
    <property type="protein sequence ID" value="VFK01933.1"/>
    <property type="molecule type" value="Genomic_DNA"/>
</dbReference>
<proteinExistence type="predicted"/>
<evidence type="ECO:0000313" key="1">
    <source>
        <dbReference type="EMBL" id="VFK01933.1"/>
    </source>
</evidence>
<accession>A0A450VAY0</accession>
<sequence length="73" mass="8137">MRSNRLEKRAFLVEAFEESLRLFQKSVELAGEEFGEDLDHRLMARAESEAESAVYLAREAIGGNYSPGSGEGQ</sequence>
<name>A0A450VAY0_9GAMM</name>
<gene>
    <name evidence="1" type="ORF">BECKLFY1418A_GA0070994_11687</name>
</gene>